<name>A0A7G1NVP6_9ACTN</name>
<feature type="transmembrane region" description="Helical" evidence="12">
    <location>
        <begin position="165"/>
        <end position="187"/>
    </location>
</feature>
<evidence type="ECO:0000259" key="14">
    <source>
        <dbReference type="PROSITE" id="PS50929"/>
    </source>
</evidence>
<dbReference type="InterPro" id="IPR003593">
    <property type="entry name" value="AAA+_ATPase"/>
</dbReference>
<comment type="similarity">
    <text evidence="9">Belongs to the ABC transporter superfamily. Lipid exporter (TC 3.A.1.106) family.</text>
</comment>
<dbReference type="KEGG" id="sgm:GCM10017557_15510"/>
<evidence type="ECO:0000313" key="15">
    <source>
        <dbReference type="EMBL" id="BCL26692.1"/>
    </source>
</evidence>
<gene>
    <name evidence="15" type="ORF">GCM10017557_15510</name>
</gene>
<dbReference type="SUPFAM" id="SSF52540">
    <property type="entry name" value="P-loop containing nucleoside triphosphate hydrolases"/>
    <property type="match status" value="1"/>
</dbReference>
<dbReference type="SMART" id="SM00382">
    <property type="entry name" value="AAA"/>
    <property type="match status" value="1"/>
</dbReference>
<evidence type="ECO:0000256" key="12">
    <source>
        <dbReference type="SAM" id="Phobius"/>
    </source>
</evidence>
<feature type="transmembrane region" description="Helical" evidence="12">
    <location>
        <begin position="243"/>
        <end position="272"/>
    </location>
</feature>
<keyword evidence="16" id="KW-1185">Reference proteome</keyword>
<comment type="function">
    <text evidence="8">ABC transporter involved in fatty acid import. Transmembrane domains (TMD) form a pore in the membrane and the ATP-binding domain (NBD) is responsible for energy generation.</text>
</comment>
<feature type="domain" description="ABC transporter" evidence="13">
    <location>
        <begin position="571"/>
        <end position="806"/>
    </location>
</feature>
<dbReference type="Gene3D" id="1.20.1560.10">
    <property type="entry name" value="ABC transporter type 1, transmembrane domain"/>
    <property type="match status" value="1"/>
</dbReference>
<dbReference type="PROSITE" id="PS00211">
    <property type="entry name" value="ABC_TRANSPORTER_1"/>
    <property type="match status" value="1"/>
</dbReference>
<evidence type="ECO:0000256" key="1">
    <source>
        <dbReference type="ARBA" id="ARBA00004651"/>
    </source>
</evidence>
<dbReference type="GO" id="GO:0005524">
    <property type="term" value="F:ATP binding"/>
    <property type="evidence" value="ECO:0007669"/>
    <property type="project" value="UniProtKB-KW"/>
</dbReference>
<dbReference type="EMBL" id="AP023440">
    <property type="protein sequence ID" value="BCL26692.1"/>
    <property type="molecule type" value="Genomic_DNA"/>
</dbReference>
<evidence type="ECO:0000256" key="6">
    <source>
        <dbReference type="ARBA" id="ARBA00022989"/>
    </source>
</evidence>
<evidence type="ECO:0000256" key="8">
    <source>
        <dbReference type="ARBA" id="ARBA00055053"/>
    </source>
</evidence>
<dbReference type="Proteomes" id="UP000516444">
    <property type="component" value="Chromosome"/>
</dbReference>
<evidence type="ECO:0000256" key="9">
    <source>
        <dbReference type="ARBA" id="ARBA00061644"/>
    </source>
</evidence>
<evidence type="ECO:0000256" key="7">
    <source>
        <dbReference type="ARBA" id="ARBA00023136"/>
    </source>
</evidence>
<accession>A0A7G1NVP6</accession>
<dbReference type="InterPro" id="IPR011527">
    <property type="entry name" value="ABC1_TM_dom"/>
</dbReference>
<dbReference type="PROSITE" id="PS50893">
    <property type="entry name" value="ABC_TRANSPORTER_2"/>
    <property type="match status" value="1"/>
</dbReference>
<comment type="subcellular location">
    <subcellularLocation>
        <location evidence="1">Cell membrane</location>
        <topology evidence="1">Multi-pass membrane protein</topology>
    </subcellularLocation>
</comment>
<organism evidence="15 16">
    <name type="scientific">Streptomyces aurantiacus</name>
    <dbReference type="NCBI Taxonomy" id="47760"/>
    <lineage>
        <taxon>Bacteria</taxon>
        <taxon>Bacillati</taxon>
        <taxon>Actinomycetota</taxon>
        <taxon>Actinomycetes</taxon>
        <taxon>Kitasatosporales</taxon>
        <taxon>Streptomycetaceae</taxon>
        <taxon>Streptomyces</taxon>
        <taxon>Streptomyces aurantiacus group</taxon>
    </lineage>
</organism>
<evidence type="ECO:0000256" key="3">
    <source>
        <dbReference type="ARBA" id="ARBA00022692"/>
    </source>
</evidence>
<dbReference type="PANTHER" id="PTHR43394">
    <property type="entry name" value="ATP-DEPENDENT PERMEASE MDL1, MITOCHONDRIAL"/>
    <property type="match status" value="1"/>
</dbReference>
<feature type="region of interest" description="Disordered" evidence="11">
    <location>
        <begin position="118"/>
        <end position="160"/>
    </location>
</feature>
<feature type="transmembrane region" description="Helical" evidence="12">
    <location>
        <begin position="380"/>
        <end position="408"/>
    </location>
</feature>
<dbReference type="GO" id="GO:0005886">
    <property type="term" value="C:plasma membrane"/>
    <property type="evidence" value="ECO:0007669"/>
    <property type="project" value="UniProtKB-SubCell"/>
</dbReference>
<dbReference type="FunFam" id="3.40.50.300:FF:000287">
    <property type="entry name" value="Multidrug ABC transporter ATP-binding protein"/>
    <property type="match status" value="1"/>
</dbReference>
<dbReference type="Pfam" id="PF00664">
    <property type="entry name" value="ABC_membrane"/>
    <property type="match status" value="1"/>
</dbReference>
<dbReference type="GO" id="GO:0015421">
    <property type="term" value="F:ABC-type oligopeptide transporter activity"/>
    <property type="evidence" value="ECO:0007669"/>
    <property type="project" value="TreeGrafter"/>
</dbReference>
<reference evidence="15 16" key="1">
    <citation type="journal article" date="2014" name="Int. J. Syst. Evol. Microbiol.">
        <title>Complete genome sequence of Corynebacterium casei LMG S-19264T (=DSM 44701T), isolated from a smear-ripened cheese.</title>
        <authorList>
            <consortium name="US DOE Joint Genome Institute (JGI-PGF)"/>
            <person name="Walter F."/>
            <person name="Albersmeier A."/>
            <person name="Kalinowski J."/>
            <person name="Ruckert C."/>
        </authorList>
    </citation>
    <scope>NUCLEOTIDE SEQUENCE [LARGE SCALE GENOMIC DNA]</scope>
    <source>
        <strain evidence="15 16">JCM 4677</strain>
    </source>
</reference>
<evidence type="ECO:0000256" key="11">
    <source>
        <dbReference type="SAM" id="MobiDB-lite"/>
    </source>
</evidence>
<protein>
    <recommendedName>
        <fullName evidence="10">Fatty acid ABC transporter ATP-binding/permease protein</fullName>
    </recommendedName>
</protein>
<feature type="transmembrane region" description="Helical" evidence="12">
    <location>
        <begin position="284"/>
        <end position="307"/>
    </location>
</feature>
<evidence type="ECO:0000256" key="4">
    <source>
        <dbReference type="ARBA" id="ARBA00022741"/>
    </source>
</evidence>
<keyword evidence="4" id="KW-0547">Nucleotide-binding</keyword>
<dbReference type="InterPro" id="IPR039421">
    <property type="entry name" value="Type_1_exporter"/>
</dbReference>
<feature type="transmembrane region" description="Helical" evidence="12">
    <location>
        <begin position="193"/>
        <end position="212"/>
    </location>
</feature>
<dbReference type="InterPro" id="IPR027417">
    <property type="entry name" value="P-loop_NTPase"/>
</dbReference>
<sequence length="814" mass="86911">MIVAMTLIANPPAHPPANALRARHPRPRATLSARSILPGRQRWDLNLARGRPALARLTEASLRRTPGIEEAHVNPVTGRVLLRHDRTISPREAARSLRRAVDRVLADLSASAADLLSRDPATRRSGTRTRPHNGYGTGAHLNNGTGPHHSHGTERRGNSESVGRWLPKVFAAGAVAATAVAGGPFLLKLLSRPLLTLGLAAAATAGVVRRAWRRADGTREQSGDATPRRHAMRRIIGRHKRKFGVAAFLSGLSQLAEMALFALTPSIVLLVAKGGSATLAGLGVVGVTAQLATLAGAAGVSCVAMAASGYGAGVAWRGLAQDVEDDWRTRTYAHIQNVAPADLENERVSRVNSVLSEDISQLGTFVSTSMHDVVQLGTSLALLVPMFLLLAPQIAWVAFAPVPIVAWLSFRFHERAVAGNATAGEHRARLNSRVTENLNAHTTVKAATTEEHEIERVDELNRKHSEVSRSTGRSAALPPQILRLAGGSALVGTVLLGGGAVLRGELPTASFGPLIELPGIAMLRLSRLGSVTDQYQRTLTALDRVERLHQLPVEPVDEGRPLPVRHVRGKIELRGVTFSYPGRPAVLRDTSLVIPAGGTTAIVGTTGAGKTTIAKLLMRFRHPDRGRVLLDGTDVRTLALPDLRRAIGYVTQEPFLFDATIAENIGYGTFHATEDQLVAAARTAGADTFIDSLPEGYATRVGERGASLSGGQKQRIALARTVLRDPPVIILDEATSAIDNETEAAIQQALQVFGKDRTTVVIAHRLSTVQSADRIYVMGPGGLVAEQGTHEELVRRGGIYNNLWKLQVGQPAPA</sequence>
<dbReference type="Gene3D" id="3.40.50.300">
    <property type="entry name" value="P-loop containing nucleotide triphosphate hydrolases"/>
    <property type="match status" value="1"/>
</dbReference>
<keyword evidence="7 12" id="KW-0472">Membrane</keyword>
<evidence type="ECO:0000256" key="5">
    <source>
        <dbReference type="ARBA" id="ARBA00022840"/>
    </source>
</evidence>
<dbReference type="SUPFAM" id="SSF90123">
    <property type="entry name" value="ABC transporter transmembrane region"/>
    <property type="match status" value="1"/>
</dbReference>
<keyword evidence="3 12" id="KW-0812">Transmembrane</keyword>
<dbReference type="Pfam" id="PF00005">
    <property type="entry name" value="ABC_tran"/>
    <property type="match status" value="1"/>
</dbReference>
<dbReference type="AlphaFoldDB" id="A0A7G1NVP6"/>
<dbReference type="InterPro" id="IPR036640">
    <property type="entry name" value="ABC1_TM_sf"/>
</dbReference>
<dbReference type="PROSITE" id="PS50929">
    <property type="entry name" value="ABC_TM1F"/>
    <property type="match status" value="1"/>
</dbReference>
<keyword evidence="5" id="KW-0067">ATP-binding</keyword>
<dbReference type="PANTHER" id="PTHR43394:SF7">
    <property type="entry name" value="ABC TRANSPORTER B FAMILY MEMBER 28"/>
    <property type="match status" value="1"/>
</dbReference>
<evidence type="ECO:0000313" key="16">
    <source>
        <dbReference type="Proteomes" id="UP000516444"/>
    </source>
</evidence>
<dbReference type="InterPro" id="IPR017871">
    <property type="entry name" value="ABC_transporter-like_CS"/>
</dbReference>
<dbReference type="GO" id="GO:0016887">
    <property type="term" value="F:ATP hydrolysis activity"/>
    <property type="evidence" value="ECO:0007669"/>
    <property type="project" value="InterPro"/>
</dbReference>
<evidence type="ECO:0000256" key="2">
    <source>
        <dbReference type="ARBA" id="ARBA00022448"/>
    </source>
</evidence>
<dbReference type="InterPro" id="IPR003439">
    <property type="entry name" value="ABC_transporter-like_ATP-bd"/>
</dbReference>
<feature type="domain" description="ABC transmembrane type-1" evidence="14">
    <location>
        <begin position="245"/>
        <end position="537"/>
    </location>
</feature>
<keyword evidence="6 12" id="KW-1133">Transmembrane helix</keyword>
<evidence type="ECO:0000256" key="10">
    <source>
        <dbReference type="ARBA" id="ARBA00071747"/>
    </source>
</evidence>
<proteinExistence type="inferred from homology"/>
<dbReference type="GO" id="GO:0090374">
    <property type="term" value="P:oligopeptide export from mitochondrion"/>
    <property type="evidence" value="ECO:0007669"/>
    <property type="project" value="TreeGrafter"/>
</dbReference>
<evidence type="ECO:0000259" key="13">
    <source>
        <dbReference type="PROSITE" id="PS50893"/>
    </source>
</evidence>
<keyword evidence="2" id="KW-0813">Transport</keyword>